<protein>
    <submittedName>
        <fullName evidence="1">Uncharacterized protein</fullName>
    </submittedName>
</protein>
<dbReference type="Proteomes" id="UP000195880">
    <property type="component" value="Chromosome"/>
</dbReference>
<evidence type="ECO:0000313" key="2">
    <source>
        <dbReference type="Proteomes" id="UP000195880"/>
    </source>
</evidence>
<dbReference type="STRING" id="67267.GCA_000716675_01424"/>
<dbReference type="InterPro" id="IPR046081">
    <property type="entry name" value="DUF6099"/>
</dbReference>
<proteinExistence type="predicted"/>
<sequence length="173" mass="18059">MDAMRLIEASRCALARSQESAAIVAEVWQSQALAQAIGSRLAVAGPPELRGEALGLSELSGRGCAVLDPRQSGTQEIRAAGLTEIGDAHDTLLGLGALLGEVGIALVTVAMGAEDEGVYWQCMEAIDAADESRDRVLEMLRRLAARERNAVAGGGALDRGRCDRVSEGKSPSC</sequence>
<dbReference type="Pfam" id="PF19594">
    <property type="entry name" value="DUF6099"/>
    <property type="match status" value="1"/>
</dbReference>
<dbReference type="RefSeq" id="WP_087886184.1">
    <property type="nucleotide sequence ID" value="NZ_CP021748.1"/>
</dbReference>
<accession>A0A1Z1WKY1</accession>
<evidence type="ECO:0000313" key="1">
    <source>
        <dbReference type="EMBL" id="ARX87093.1"/>
    </source>
</evidence>
<keyword evidence="2" id="KW-1185">Reference proteome</keyword>
<name>A0A1Z1WKY1_9ACTN</name>
<reference evidence="1 2" key="1">
    <citation type="submission" date="2017-05" db="EMBL/GenBank/DDBJ databases">
        <title>Streptomyces alboflavus Genome sequencing and assembly.</title>
        <authorList>
            <person name="Wang Y."/>
            <person name="Du B."/>
            <person name="Ding Y."/>
            <person name="Liu H."/>
            <person name="Hou Q."/>
            <person name="Liu K."/>
            <person name="Wang C."/>
            <person name="Yao L."/>
        </authorList>
    </citation>
    <scope>NUCLEOTIDE SEQUENCE [LARGE SCALE GENOMIC DNA]</scope>
    <source>
        <strain evidence="1 2">MDJK44</strain>
    </source>
</reference>
<dbReference type="AlphaFoldDB" id="A0A1Z1WKY1"/>
<dbReference type="OrthoDB" id="3874063at2"/>
<dbReference type="KEGG" id="salf:SMD44_06574"/>
<dbReference type="eggNOG" id="ENOG50342BD">
    <property type="taxonomic scope" value="Bacteria"/>
</dbReference>
<dbReference type="EMBL" id="CP021748">
    <property type="protein sequence ID" value="ARX87093.1"/>
    <property type="molecule type" value="Genomic_DNA"/>
</dbReference>
<organism evidence="1 2">
    <name type="scientific">Streptomyces alboflavus</name>
    <dbReference type="NCBI Taxonomy" id="67267"/>
    <lineage>
        <taxon>Bacteria</taxon>
        <taxon>Bacillati</taxon>
        <taxon>Actinomycetota</taxon>
        <taxon>Actinomycetes</taxon>
        <taxon>Kitasatosporales</taxon>
        <taxon>Streptomycetaceae</taxon>
        <taxon>Streptomyces</taxon>
    </lineage>
</organism>
<gene>
    <name evidence="1" type="ORF">SMD44_06574</name>
</gene>